<sequence length="120" mass="13771">MYPIVDLIQKIQDTSPHSGILLGYFRNAILWSCVFLVFVTGIAGRTEQLENHAKASPTIRSASHAYRKLLNKRARYHVHVLPTILEEEEEHQLLEWKHIALLEGDIVSRPHSPILLRAKD</sequence>
<dbReference type="Proteomes" id="UP000670092">
    <property type="component" value="Unassembled WGS sequence"/>
</dbReference>
<protein>
    <submittedName>
        <fullName evidence="2">Uncharacterized protein</fullName>
    </submittedName>
</protein>
<name>A0A8H7Z9U5_AJECA</name>
<dbReference type="AlphaFoldDB" id="A0A8H7Z9U5"/>
<organism evidence="2 3">
    <name type="scientific">Ajellomyces capsulatus</name>
    <name type="common">Darling's disease fungus</name>
    <name type="synonym">Histoplasma capsulatum</name>
    <dbReference type="NCBI Taxonomy" id="5037"/>
    <lineage>
        <taxon>Eukaryota</taxon>
        <taxon>Fungi</taxon>
        <taxon>Dikarya</taxon>
        <taxon>Ascomycota</taxon>
        <taxon>Pezizomycotina</taxon>
        <taxon>Eurotiomycetes</taxon>
        <taxon>Eurotiomycetidae</taxon>
        <taxon>Onygenales</taxon>
        <taxon>Ajellomycetaceae</taxon>
        <taxon>Histoplasma</taxon>
    </lineage>
</organism>
<evidence type="ECO:0000313" key="2">
    <source>
        <dbReference type="EMBL" id="KAG5304838.1"/>
    </source>
</evidence>
<proteinExistence type="predicted"/>
<keyword evidence="1" id="KW-0472">Membrane</keyword>
<comment type="caution">
    <text evidence="2">The sequence shown here is derived from an EMBL/GenBank/DDBJ whole genome shotgun (WGS) entry which is preliminary data.</text>
</comment>
<dbReference type="EMBL" id="JAEVHI010000001">
    <property type="protein sequence ID" value="KAG5304838.1"/>
    <property type="molecule type" value="Genomic_DNA"/>
</dbReference>
<accession>A0A8H7Z9U5</accession>
<evidence type="ECO:0000313" key="3">
    <source>
        <dbReference type="Proteomes" id="UP000670092"/>
    </source>
</evidence>
<reference evidence="2 3" key="1">
    <citation type="submission" date="2021-01" db="EMBL/GenBank/DDBJ databases">
        <title>Chromosome-level genome assembly of a human fungal pathogen reveals clustering of transcriptionally co-regulated genes.</title>
        <authorList>
            <person name="Voorhies M."/>
            <person name="Cohen S."/>
            <person name="Shea T.P."/>
            <person name="Petrus S."/>
            <person name="Munoz J.F."/>
            <person name="Poplawski S."/>
            <person name="Goldman W.E."/>
            <person name="Michael T."/>
            <person name="Cuomo C.A."/>
            <person name="Sil A."/>
            <person name="Beyhan S."/>
        </authorList>
    </citation>
    <scope>NUCLEOTIDE SEQUENCE [LARGE SCALE GENOMIC DNA]</scope>
    <source>
        <strain evidence="2 3">G184AR</strain>
    </source>
</reference>
<keyword evidence="1" id="KW-0812">Transmembrane</keyword>
<evidence type="ECO:0000256" key="1">
    <source>
        <dbReference type="SAM" id="Phobius"/>
    </source>
</evidence>
<gene>
    <name evidence="2" type="ORF">I7I52_03315</name>
</gene>
<keyword evidence="1" id="KW-1133">Transmembrane helix</keyword>
<feature type="transmembrane region" description="Helical" evidence="1">
    <location>
        <begin position="24"/>
        <end position="44"/>
    </location>
</feature>
<dbReference type="VEuPathDB" id="FungiDB:I7I52_03315"/>